<dbReference type="OrthoDB" id="2849579at2759"/>
<protein>
    <recommendedName>
        <fullName evidence="4">RING-type domain-containing protein</fullName>
    </recommendedName>
</protein>
<sequence>MKTSCNAIGSKQMQKKGKWKSSYPTNSGYKSYRLLSDPSRSSYSNFSSPTQRLFELQLRLYSQEYTTDSKLKQPEYTSGISRPDLRISATMESSPITAVTREEFLQNLKPAAASTSEHDDKACHSCMEEMRFLPLKSDAGDTISCQAEDILSRAVILHDKHILCEGCAREWLASTNTCPECRKVLFEVTQEETSTEPTVYVDSINLREWSNNEQLHRLLQELGPSFLDQETRALAYFTRPLIRPLRERSDAYEEQNTFLDLEYPKYDALIRPGTMVGEEGDNQSCIITQRAVVNFWAWWAKRFFVTLGKFKQPGFVDIEQYADPDLTVNDDIDLRHHPLATSLLFQMLHALKTLPDAAPIKRPVLALFLSQRLTTFAKTRVGSAQAQDFDGYIGDMVEAALSASAGRMSIPASKPQKERESTYKALYETTSSFPES</sequence>
<dbReference type="EMBL" id="JABCIY010000080">
    <property type="protein sequence ID" value="KAF7193517.1"/>
    <property type="molecule type" value="Genomic_DNA"/>
</dbReference>
<dbReference type="Gene3D" id="3.30.40.10">
    <property type="entry name" value="Zinc/RING finger domain, C3HC4 (zinc finger)"/>
    <property type="match status" value="1"/>
</dbReference>
<dbReference type="SUPFAM" id="SSF57850">
    <property type="entry name" value="RING/U-box"/>
    <property type="match status" value="1"/>
</dbReference>
<feature type="compositionally biased region" description="Polar residues" evidence="1">
    <location>
        <begin position="1"/>
        <end position="12"/>
    </location>
</feature>
<dbReference type="InterPro" id="IPR013083">
    <property type="entry name" value="Znf_RING/FYVE/PHD"/>
</dbReference>
<comment type="caution">
    <text evidence="2">The sequence shown here is derived from an EMBL/GenBank/DDBJ whole genome shotgun (WGS) entry which is preliminary data.</text>
</comment>
<proteinExistence type="predicted"/>
<name>A0A8H6RM91_9PEZI</name>
<keyword evidence="3" id="KW-1185">Reference proteome</keyword>
<evidence type="ECO:0008006" key="4">
    <source>
        <dbReference type="Google" id="ProtNLM"/>
    </source>
</evidence>
<evidence type="ECO:0000313" key="2">
    <source>
        <dbReference type="EMBL" id="KAF7193517.1"/>
    </source>
</evidence>
<organism evidence="2 3">
    <name type="scientific">Pseudocercospora fuligena</name>
    <dbReference type="NCBI Taxonomy" id="685502"/>
    <lineage>
        <taxon>Eukaryota</taxon>
        <taxon>Fungi</taxon>
        <taxon>Dikarya</taxon>
        <taxon>Ascomycota</taxon>
        <taxon>Pezizomycotina</taxon>
        <taxon>Dothideomycetes</taxon>
        <taxon>Dothideomycetidae</taxon>
        <taxon>Mycosphaerellales</taxon>
        <taxon>Mycosphaerellaceae</taxon>
        <taxon>Pseudocercospora</taxon>
    </lineage>
</organism>
<accession>A0A8H6RM91</accession>
<reference evidence="2" key="1">
    <citation type="submission" date="2020-04" db="EMBL/GenBank/DDBJ databases">
        <title>Draft genome resource of the tomato pathogen Pseudocercospora fuligena.</title>
        <authorList>
            <person name="Zaccaron A."/>
        </authorList>
    </citation>
    <scope>NUCLEOTIDE SEQUENCE</scope>
    <source>
        <strain evidence="2">PF001</strain>
    </source>
</reference>
<gene>
    <name evidence="2" type="ORF">HII31_05092</name>
</gene>
<feature type="region of interest" description="Disordered" evidence="1">
    <location>
        <begin position="1"/>
        <end position="23"/>
    </location>
</feature>
<evidence type="ECO:0000313" key="3">
    <source>
        <dbReference type="Proteomes" id="UP000660729"/>
    </source>
</evidence>
<evidence type="ECO:0000256" key="1">
    <source>
        <dbReference type="SAM" id="MobiDB-lite"/>
    </source>
</evidence>
<dbReference type="AlphaFoldDB" id="A0A8H6RM91"/>
<dbReference type="Proteomes" id="UP000660729">
    <property type="component" value="Unassembled WGS sequence"/>
</dbReference>